<sequence>MGRKKSRTKRKVEPQWELDDEHRMLGCLDHCLAQGITDKLILKDRIRIYLKDAGKNFSVDRIDARLREMQDLAVPSRRKNIFVKGSGILKATNRWDDDEIKKYKDDQSSLEVAQLLNSRSRRFRETPQRAERRSTISNHSPHIEDGSMSSRHQIASTPVSRKRRCESNTPSRMRSTIPSKRRQEISRRSGSRTVRLKQEKQSPSCADSNPCLDNDDSLIPNSGSPSGGAIEGHSADAEQSTRPSSNSHPHDPNSESVSERPLVQEPESLRKKDRNLEIRLGSISAMHVLSRKELSSVRAEYVKASDVIRSLQRAIAEVKQGTESRVANALAYQEKRIDFLERLLEDTQKSASFARMDIDSRSPTGSQISELMMKMHTEIRKIMCLASQDRTLQVPLLNENDHLSSLLRRIMGLSLQQSAGIKSVLSNLDNLELEAVLCALTTAAICEWVFEDDVESDTTTPSLLLDMYRHHVSLVNGEVALRRLDLAAHHSLFNSQDYHKINIPTYAQALVTRLRNALVPLFGTPNEPSETQCLDTWGLEHDEGQLVDEGLVDVFKFALALKAMLLASSHQFLVVLFAPGLEFSDYCMQAESREGFRITEFPSDPAKVQLCVLPAIFASSEERSGLIEYKVEVSTSPDSMQGKHFRLVQKGVVII</sequence>
<proteinExistence type="predicted"/>
<organism evidence="2">
    <name type="scientific">Petromyces alliaceus</name>
    <name type="common">Aspergillus alliaceus</name>
    <dbReference type="NCBI Taxonomy" id="209559"/>
    <lineage>
        <taxon>Eukaryota</taxon>
        <taxon>Fungi</taxon>
        <taxon>Dikarya</taxon>
        <taxon>Ascomycota</taxon>
        <taxon>Pezizomycotina</taxon>
        <taxon>Eurotiomycetes</taxon>
        <taxon>Eurotiomycetidae</taxon>
        <taxon>Eurotiales</taxon>
        <taxon>Aspergillaceae</taxon>
        <taxon>Aspergillus</taxon>
        <taxon>Aspergillus subgen. Circumdati</taxon>
    </lineage>
</organism>
<feature type="compositionally biased region" description="Polar residues" evidence="1">
    <location>
        <begin position="147"/>
        <end position="159"/>
    </location>
</feature>
<accession>A0A5N7CFF9</accession>
<name>A0A5N7CFF9_PETAA</name>
<dbReference type="EMBL" id="ML735233">
    <property type="protein sequence ID" value="KAE8392911.1"/>
    <property type="molecule type" value="Genomic_DNA"/>
</dbReference>
<feature type="compositionally biased region" description="Polar residues" evidence="1">
    <location>
        <begin position="167"/>
        <end position="178"/>
    </location>
</feature>
<protein>
    <submittedName>
        <fullName evidence="2">Uncharacterized protein</fullName>
    </submittedName>
</protein>
<evidence type="ECO:0000313" key="2">
    <source>
        <dbReference type="EMBL" id="KAE8392911.1"/>
    </source>
</evidence>
<gene>
    <name evidence="2" type="ORF">BDV23DRAFT_48751</name>
</gene>
<reference evidence="2" key="1">
    <citation type="submission" date="2019-04" db="EMBL/GenBank/DDBJ databases">
        <title>Friends and foes A comparative genomics studyof 23 Aspergillus species from section Flavi.</title>
        <authorList>
            <consortium name="DOE Joint Genome Institute"/>
            <person name="Kjaerbolling I."/>
            <person name="Vesth T."/>
            <person name="Frisvad J.C."/>
            <person name="Nybo J.L."/>
            <person name="Theobald S."/>
            <person name="Kildgaard S."/>
            <person name="Isbrandt T."/>
            <person name="Kuo A."/>
            <person name="Sato A."/>
            <person name="Lyhne E.K."/>
            <person name="Kogle M.E."/>
            <person name="Wiebenga A."/>
            <person name="Kun R.S."/>
            <person name="Lubbers R.J."/>
            <person name="Makela M.R."/>
            <person name="Barry K."/>
            <person name="Chovatia M."/>
            <person name="Clum A."/>
            <person name="Daum C."/>
            <person name="Haridas S."/>
            <person name="He G."/>
            <person name="LaButti K."/>
            <person name="Lipzen A."/>
            <person name="Mondo S."/>
            <person name="Riley R."/>
            <person name="Salamov A."/>
            <person name="Simmons B.A."/>
            <person name="Magnuson J.K."/>
            <person name="Henrissat B."/>
            <person name="Mortensen U.H."/>
            <person name="Larsen T.O."/>
            <person name="Devries R.P."/>
            <person name="Grigoriev I.V."/>
            <person name="Machida M."/>
            <person name="Baker S.E."/>
            <person name="Andersen M.R."/>
        </authorList>
    </citation>
    <scope>NUCLEOTIDE SEQUENCE [LARGE SCALE GENOMIC DNA]</scope>
    <source>
        <strain evidence="2">IBT 14317</strain>
    </source>
</reference>
<evidence type="ECO:0000256" key="1">
    <source>
        <dbReference type="SAM" id="MobiDB-lite"/>
    </source>
</evidence>
<dbReference type="OrthoDB" id="303107at2759"/>
<feature type="compositionally biased region" description="Basic and acidic residues" evidence="1">
    <location>
        <begin position="123"/>
        <end position="134"/>
    </location>
</feature>
<dbReference type="AlphaFoldDB" id="A0A5N7CFF9"/>
<dbReference type="Proteomes" id="UP000326877">
    <property type="component" value="Unassembled WGS sequence"/>
</dbReference>
<feature type="region of interest" description="Disordered" evidence="1">
    <location>
        <begin position="121"/>
        <end position="270"/>
    </location>
</feature>